<keyword evidence="1" id="KW-1133">Transmembrane helix</keyword>
<dbReference type="RefSeq" id="WP_378969294.1">
    <property type="nucleotide sequence ID" value="NZ_JBHTBJ010000011.1"/>
</dbReference>
<evidence type="ECO:0000313" key="3">
    <source>
        <dbReference type="Proteomes" id="UP001596548"/>
    </source>
</evidence>
<feature type="transmembrane region" description="Helical" evidence="1">
    <location>
        <begin position="129"/>
        <end position="150"/>
    </location>
</feature>
<feature type="transmembrane region" description="Helical" evidence="1">
    <location>
        <begin position="162"/>
        <end position="181"/>
    </location>
</feature>
<keyword evidence="3" id="KW-1185">Reference proteome</keyword>
<name>A0ABW2HW26_9ACTN</name>
<evidence type="ECO:0000256" key="1">
    <source>
        <dbReference type="SAM" id="Phobius"/>
    </source>
</evidence>
<dbReference type="Proteomes" id="UP001596548">
    <property type="component" value="Unassembled WGS sequence"/>
</dbReference>
<feature type="transmembrane region" description="Helical" evidence="1">
    <location>
        <begin position="12"/>
        <end position="35"/>
    </location>
</feature>
<reference evidence="3" key="1">
    <citation type="journal article" date="2019" name="Int. J. Syst. Evol. Microbiol.">
        <title>The Global Catalogue of Microorganisms (GCM) 10K type strain sequencing project: providing services to taxonomists for standard genome sequencing and annotation.</title>
        <authorList>
            <consortium name="The Broad Institute Genomics Platform"/>
            <consortium name="The Broad Institute Genome Sequencing Center for Infectious Disease"/>
            <person name="Wu L."/>
            <person name="Ma J."/>
        </authorList>
    </citation>
    <scope>NUCLEOTIDE SEQUENCE [LARGE SCALE GENOMIC DNA]</scope>
    <source>
        <strain evidence="3">XZYJT-10</strain>
    </source>
</reference>
<dbReference type="EMBL" id="JBHTBJ010000011">
    <property type="protein sequence ID" value="MFC7275780.1"/>
    <property type="molecule type" value="Genomic_DNA"/>
</dbReference>
<accession>A0ABW2HW26</accession>
<keyword evidence="1" id="KW-0812">Transmembrane</keyword>
<protein>
    <submittedName>
        <fullName evidence="2">DUF4386 domain-containing protein</fullName>
    </submittedName>
</protein>
<feature type="transmembrane region" description="Helical" evidence="1">
    <location>
        <begin position="55"/>
        <end position="77"/>
    </location>
</feature>
<sequence length="224" mass="22809">MATLHSKNTARVTGLAYLALAVAGGAGFLTIRPILFEPGDPAATLAHLTDHLALARTGVVLELLVVLTQALAAAGFYRLYRESNPVSAAGIAAFGLVNSVAVLGSAALLGAAVEVAGQPFGDAPATVQLLYLVSGHLWTVGGIFFGLWLIPMGSCVSGVLRWLLVVGGVGYVLNTFASYVLPAAAGVLVVPATIGELWMIGYLLVRAPAVRPGPVAGGRLRAAG</sequence>
<feature type="transmembrane region" description="Helical" evidence="1">
    <location>
        <begin position="187"/>
        <end position="205"/>
    </location>
</feature>
<keyword evidence="1" id="KW-0472">Membrane</keyword>
<organism evidence="2 3">
    <name type="scientific">Paractinoplanes rhizophilus</name>
    <dbReference type="NCBI Taxonomy" id="1416877"/>
    <lineage>
        <taxon>Bacteria</taxon>
        <taxon>Bacillati</taxon>
        <taxon>Actinomycetota</taxon>
        <taxon>Actinomycetes</taxon>
        <taxon>Micromonosporales</taxon>
        <taxon>Micromonosporaceae</taxon>
        <taxon>Paractinoplanes</taxon>
    </lineage>
</organism>
<comment type="caution">
    <text evidence="2">The sequence shown here is derived from an EMBL/GenBank/DDBJ whole genome shotgun (WGS) entry which is preliminary data.</text>
</comment>
<proteinExistence type="predicted"/>
<evidence type="ECO:0000313" key="2">
    <source>
        <dbReference type="EMBL" id="MFC7275780.1"/>
    </source>
</evidence>
<feature type="transmembrane region" description="Helical" evidence="1">
    <location>
        <begin position="89"/>
        <end position="109"/>
    </location>
</feature>
<gene>
    <name evidence="2" type="ORF">ACFQS1_17460</name>
</gene>
<dbReference type="Pfam" id="PF14329">
    <property type="entry name" value="DUF4386"/>
    <property type="match status" value="1"/>
</dbReference>
<dbReference type="InterPro" id="IPR025495">
    <property type="entry name" value="DUF4386"/>
</dbReference>